<keyword evidence="7" id="KW-1185">Reference proteome</keyword>
<dbReference type="Pfam" id="PF01814">
    <property type="entry name" value="Hemerythrin"/>
    <property type="match status" value="1"/>
</dbReference>
<gene>
    <name evidence="6" type="ORF">OOJ09_31840</name>
</gene>
<name>A0ABT4R4Q0_9HYPH</name>
<protein>
    <submittedName>
        <fullName evidence="6">Hemerythrin domain-containing protein</fullName>
    </submittedName>
</protein>
<keyword evidence="2" id="KW-0963">Cytoplasm</keyword>
<evidence type="ECO:0000313" key="6">
    <source>
        <dbReference type="EMBL" id="MCZ8548761.1"/>
    </source>
</evidence>
<organism evidence="6 7">
    <name type="scientific">Mesorhizobium qingshengii</name>
    <dbReference type="NCBI Taxonomy" id="1165689"/>
    <lineage>
        <taxon>Bacteria</taxon>
        <taxon>Pseudomonadati</taxon>
        <taxon>Pseudomonadota</taxon>
        <taxon>Alphaproteobacteria</taxon>
        <taxon>Hyphomicrobiales</taxon>
        <taxon>Phyllobacteriaceae</taxon>
        <taxon>Mesorhizobium</taxon>
    </lineage>
</organism>
<dbReference type="PANTHER" id="PTHR36438">
    <property type="entry name" value="IRON-SULFUR CLUSTER REPAIR PROTEIN YTFE"/>
    <property type="match status" value="1"/>
</dbReference>
<sequence length="104" mass="11692">MSRKVEAAHRGHSKVPAGLSDAFQQMQRELVQHTAEEEAIVFPTMRQWAKGSSEIPISKLRREHDDQGTWLRLLESLTDDFATSTAPAVHGRRCTSARPSLPRT</sequence>
<proteinExistence type="predicted"/>
<reference evidence="6" key="1">
    <citation type="submission" date="2022-11" db="EMBL/GenBank/DDBJ databases">
        <authorList>
            <person name="Coimbra C."/>
        </authorList>
    </citation>
    <scope>NUCLEOTIDE SEQUENCE</scope>
    <source>
        <strain evidence="6">Jales19</strain>
    </source>
</reference>
<dbReference type="Gene3D" id="1.20.120.520">
    <property type="entry name" value="nmb1532 protein domain like"/>
    <property type="match status" value="1"/>
</dbReference>
<dbReference type="PANTHER" id="PTHR36438:SF1">
    <property type="entry name" value="IRON-SULFUR CLUSTER REPAIR PROTEIN YTFE"/>
    <property type="match status" value="1"/>
</dbReference>
<comment type="caution">
    <text evidence="6">The sequence shown here is derived from an EMBL/GenBank/DDBJ whole genome shotgun (WGS) entry which is preliminary data.</text>
</comment>
<feature type="domain" description="Hemerythrin-like" evidence="5">
    <location>
        <begin position="6"/>
        <end position="82"/>
    </location>
</feature>
<dbReference type="InterPro" id="IPR019903">
    <property type="entry name" value="RIC_family"/>
</dbReference>
<dbReference type="InterPro" id="IPR012312">
    <property type="entry name" value="Hemerythrin-like"/>
</dbReference>
<evidence type="ECO:0000256" key="1">
    <source>
        <dbReference type="ARBA" id="ARBA00004496"/>
    </source>
</evidence>
<dbReference type="RefSeq" id="WP_269909008.1">
    <property type="nucleotide sequence ID" value="NZ_JAPFQA010000046.1"/>
</dbReference>
<accession>A0ABT4R4Q0</accession>
<evidence type="ECO:0000313" key="7">
    <source>
        <dbReference type="Proteomes" id="UP001152178"/>
    </source>
</evidence>
<evidence type="ECO:0000259" key="5">
    <source>
        <dbReference type="Pfam" id="PF01814"/>
    </source>
</evidence>
<dbReference type="Proteomes" id="UP001152178">
    <property type="component" value="Unassembled WGS sequence"/>
</dbReference>
<keyword evidence="4" id="KW-0408">Iron</keyword>
<dbReference type="EMBL" id="JAPFQA010000046">
    <property type="protein sequence ID" value="MCZ8548761.1"/>
    <property type="molecule type" value="Genomic_DNA"/>
</dbReference>
<keyword evidence="3" id="KW-0479">Metal-binding</keyword>
<evidence type="ECO:0000256" key="3">
    <source>
        <dbReference type="ARBA" id="ARBA00022723"/>
    </source>
</evidence>
<evidence type="ECO:0000256" key="4">
    <source>
        <dbReference type="ARBA" id="ARBA00023004"/>
    </source>
</evidence>
<evidence type="ECO:0000256" key="2">
    <source>
        <dbReference type="ARBA" id="ARBA00022490"/>
    </source>
</evidence>
<comment type="subcellular location">
    <subcellularLocation>
        <location evidence="1">Cytoplasm</location>
    </subcellularLocation>
</comment>